<evidence type="ECO:0000313" key="2">
    <source>
        <dbReference type="EMBL" id="CAB3222545.1"/>
    </source>
</evidence>
<evidence type="ECO:0000313" key="3">
    <source>
        <dbReference type="EMBL" id="CAB3255766.1"/>
    </source>
</evidence>
<dbReference type="EMBL" id="CADEBC010000577">
    <property type="protein sequence ID" value="CAB3255766.1"/>
    <property type="molecule type" value="Genomic_DNA"/>
</dbReference>
<dbReference type="SUPFAM" id="SSF47565">
    <property type="entry name" value="Insect pheromone/odorant-binding proteins"/>
    <property type="match status" value="1"/>
</dbReference>
<organism evidence="3 4">
    <name type="scientific">Arctia plantaginis</name>
    <name type="common">Wood tiger moth</name>
    <name type="synonym">Phalaena plantaginis</name>
    <dbReference type="NCBI Taxonomy" id="874455"/>
    <lineage>
        <taxon>Eukaryota</taxon>
        <taxon>Metazoa</taxon>
        <taxon>Ecdysozoa</taxon>
        <taxon>Arthropoda</taxon>
        <taxon>Hexapoda</taxon>
        <taxon>Insecta</taxon>
        <taxon>Pterygota</taxon>
        <taxon>Neoptera</taxon>
        <taxon>Endopterygota</taxon>
        <taxon>Lepidoptera</taxon>
        <taxon>Glossata</taxon>
        <taxon>Ditrysia</taxon>
        <taxon>Noctuoidea</taxon>
        <taxon>Erebidae</taxon>
        <taxon>Arctiinae</taxon>
        <taxon>Arctia</taxon>
    </lineage>
</organism>
<dbReference type="InterPro" id="IPR036728">
    <property type="entry name" value="PBP_GOBP_sf"/>
</dbReference>
<keyword evidence="4" id="KW-1185">Reference proteome</keyword>
<evidence type="ECO:0000256" key="1">
    <source>
        <dbReference type="SAM" id="SignalP"/>
    </source>
</evidence>
<accession>A0A8S1BBE6</accession>
<dbReference type="GO" id="GO:0005549">
    <property type="term" value="F:odorant binding"/>
    <property type="evidence" value="ECO:0007669"/>
    <property type="project" value="InterPro"/>
</dbReference>
<dbReference type="EMBL" id="CADEBD010000057">
    <property type="protein sequence ID" value="CAB3222545.1"/>
    <property type="molecule type" value="Genomic_DNA"/>
</dbReference>
<dbReference type="AlphaFoldDB" id="A0A8S1BBE6"/>
<dbReference type="OrthoDB" id="7234983at2759"/>
<feature type="signal peptide" evidence="1">
    <location>
        <begin position="1"/>
        <end position="18"/>
    </location>
</feature>
<name>A0A8S1BBE6_ARCPL</name>
<keyword evidence="1" id="KW-0732">Signal</keyword>
<proteinExistence type="predicted"/>
<comment type="caution">
    <text evidence="3">The sequence shown here is derived from an EMBL/GenBank/DDBJ whole genome shotgun (WGS) entry which is preliminary data.</text>
</comment>
<sequence>MFRAVGFFVCVFVVLAVGDEELTERCNKFKLNVMKCCTSPSRSKITAKPEIKDCLTEHPSLSCDAEICIAKNLGYYRSDGELDMEALTNHVEKDMEDNQELLGLIKNNCFKAELTDVCIYKQVHLCMLKQSIENCQEWSSEGRCEENKIKELTKVCLDNN</sequence>
<gene>
    <name evidence="2" type="ORF">APLA_LOCUS1199</name>
    <name evidence="3" type="ORF">APLA_LOCUS15047</name>
</gene>
<evidence type="ECO:0000313" key="5">
    <source>
        <dbReference type="Proteomes" id="UP000494256"/>
    </source>
</evidence>
<feature type="chain" id="PRO_5036273175" evidence="1">
    <location>
        <begin position="19"/>
        <end position="160"/>
    </location>
</feature>
<dbReference type="Proteomes" id="UP000494256">
    <property type="component" value="Unassembled WGS sequence"/>
</dbReference>
<evidence type="ECO:0000313" key="4">
    <source>
        <dbReference type="Proteomes" id="UP000494106"/>
    </source>
</evidence>
<protein>
    <submittedName>
        <fullName evidence="3">Uncharacterized protein</fullName>
    </submittedName>
</protein>
<dbReference type="Proteomes" id="UP000494106">
    <property type="component" value="Unassembled WGS sequence"/>
</dbReference>
<reference evidence="4 5" key="1">
    <citation type="submission" date="2020-04" db="EMBL/GenBank/DDBJ databases">
        <authorList>
            <person name="Wallbank WR R."/>
            <person name="Pardo Diaz C."/>
            <person name="Kozak K."/>
            <person name="Martin S."/>
            <person name="Jiggins C."/>
            <person name="Moest M."/>
            <person name="Warren A I."/>
            <person name="Byers J.R.P. K."/>
            <person name="Montejo-Kovacevich G."/>
            <person name="Yen C E."/>
        </authorList>
    </citation>
    <scope>NUCLEOTIDE SEQUENCE [LARGE SCALE GENOMIC DNA]</scope>
</reference>